<organism evidence="1 2">
    <name type="scientific">Candidatus Methanofastidiosum methylothiophilum</name>
    <dbReference type="NCBI Taxonomy" id="1705564"/>
    <lineage>
        <taxon>Archaea</taxon>
        <taxon>Methanobacteriati</taxon>
        <taxon>Methanobacteriota</taxon>
        <taxon>Stenosarchaea group</taxon>
        <taxon>Candidatus Methanofastidiosia</taxon>
        <taxon>Candidatus Methanofastidiosales</taxon>
        <taxon>Candidatus Methanofastidiosaceae</taxon>
        <taxon>Candidatus Methanofastidiosum</taxon>
    </lineage>
</organism>
<proteinExistence type="predicted"/>
<evidence type="ECO:0000313" key="1">
    <source>
        <dbReference type="EMBL" id="KYC53840.1"/>
    </source>
</evidence>
<evidence type="ECO:0008006" key="3">
    <source>
        <dbReference type="Google" id="ProtNLM"/>
    </source>
</evidence>
<gene>
    <name evidence="1" type="ORF">AMQ22_00039</name>
</gene>
<evidence type="ECO:0000313" key="2">
    <source>
        <dbReference type="Proteomes" id="UP000075398"/>
    </source>
</evidence>
<name>A0A150J9G2_9EURY</name>
<protein>
    <recommendedName>
        <fullName evidence="3">SWIM-type domain-containing protein</fullName>
    </recommendedName>
</protein>
<dbReference type="Proteomes" id="UP000075398">
    <property type="component" value="Unassembled WGS sequence"/>
</dbReference>
<reference evidence="1 2" key="1">
    <citation type="journal article" date="2016" name="ISME J.">
        <title>Chasing the elusive Euryarchaeota class WSA2: genomes reveal a uniquely fastidious methyl-reducing methanogen.</title>
        <authorList>
            <person name="Nobu M.K."/>
            <person name="Narihiro T."/>
            <person name="Kuroda K."/>
            <person name="Mei R."/>
            <person name="Liu W.T."/>
        </authorList>
    </citation>
    <scope>NUCLEOTIDE SEQUENCE [LARGE SCALE GENOMIC DNA]</scope>
    <source>
        <strain evidence="1">U1lsi0528_Bin055</strain>
    </source>
</reference>
<accession>A0A150J9G2</accession>
<dbReference type="EMBL" id="LNGC01000001">
    <property type="protein sequence ID" value="KYC53840.1"/>
    <property type="molecule type" value="Genomic_DNA"/>
</dbReference>
<sequence>MSDPINDGFKLYQKGYVTFIGETNGLYEFDVLGSKPKKGGDRPNYFITIKDGVGFCNNCWSFKKNWNKHTGSFFCKHIAACLFKLAEIKGVNQQQDLVDTHIGGTFSSKYKPEIKVNGSVPDMITITNPVDPPDPASLINDIIRKTPEAGAGVMGKIKKRQRWL</sequence>
<comment type="caution">
    <text evidence="1">The sequence shown here is derived from an EMBL/GenBank/DDBJ whole genome shotgun (WGS) entry which is preliminary data.</text>
</comment>
<dbReference type="AlphaFoldDB" id="A0A150J9G2"/>